<dbReference type="Pfam" id="PF25807">
    <property type="entry name" value="Clarin-2"/>
    <property type="match status" value="1"/>
</dbReference>
<feature type="transmembrane region" description="Helical" evidence="7">
    <location>
        <begin position="199"/>
        <end position="223"/>
    </location>
</feature>
<reference evidence="9" key="1">
    <citation type="submission" date="2025-08" db="UniProtKB">
        <authorList>
            <consortium name="RefSeq"/>
        </authorList>
    </citation>
    <scope>IDENTIFICATION</scope>
</reference>
<dbReference type="PANTHER" id="PTHR31548">
    <property type="entry name" value="CLARIN"/>
    <property type="match status" value="1"/>
</dbReference>
<organism evidence="8 9">
    <name type="scientific">Priapulus caudatus</name>
    <name type="common">Priapulid worm</name>
    <dbReference type="NCBI Taxonomy" id="37621"/>
    <lineage>
        <taxon>Eukaryota</taxon>
        <taxon>Metazoa</taxon>
        <taxon>Ecdysozoa</taxon>
        <taxon>Scalidophora</taxon>
        <taxon>Priapulida</taxon>
        <taxon>Priapulimorpha</taxon>
        <taxon>Priapulimorphida</taxon>
        <taxon>Priapulidae</taxon>
        <taxon>Priapulus</taxon>
    </lineage>
</organism>
<evidence type="ECO:0000313" key="8">
    <source>
        <dbReference type="Proteomes" id="UP000695022"/>
    </source>
</evidence>
<dbReference type="InterPro" id="IPR026748">
    <property type="entry name" value="Clarin"/>
</dbReference>
<accession>A0ABM1EMW9</accession>
<evidence type="ECO:0000256" key="2">
    <source>
        <dbReference type="ARBA" id="ARBA00005787"/>
    </source>
</evidence>
<protein>
    <submittedName>
        <fullName evidence="9">Clarin-3-like isoform X2</fullName>
    </submittedName>
</protein>
<evidence type="ECO:0000256" key="1">
    <source>
        <dbReference type="ARBA" id="ARBA00004141"/>
    </source>
</evidence>
<feature type="region of interest" description="Disordered" evidence="6">
    <location>
        <begin position="42"/>
        <end position="64"/>
    </location>
</feature>
<dbReference type="Proteomes" id="UP000695022">
    <property type="component" value="Unplaced"/>
</dbReference>
<keyword evidence="8" id="KW-1185">Reference proteome</keyword>
<feature type="transmembrane region" description="Helical" evidence="7">
    <location>
        <begin position="147"/>
        <end position="170"/>
    </location>
</feature>
<keyword evidence="3 7" id="KW-0812">Transmembrane</keyword>
<evidence type="ECO:0000256" key="3">
    <source>
        <dbReference type="ARBA" id="ARBA00022692"/>
    </source>
</evidence>
<keyword evidence="4 7" id="KW-1133">Transmembrane helix</keyword>
<gene>
    <name evidence="9" type="primary">LOC106813824</name>
</gene>
<evidence type="ECO:0000256" key="4">
    <source>
        <dbReference type="ARBA" id="ARBA00022989"/>
    </source>
</evidence>
<comment type="subcellular location">
    <subcellularLocation>
        <location evidence="1">Membrane</location>
        <topology evidence="1">Multi-pass membrane protein</topology>
    </subcellularLocation>
</comment>
<evidence type="ECO:0000256" key="5">
    <source>
        <dbReference type="ARBA" id="ARBA00023136"/>
    </source>
</evidence>
<comment type="similarity">
    <text evidence="2">Belongs to the clarin family.</text>
</comment>
<dbReference type="PANTHER" id="PTHR31548:SF1">
    <property type="entry name" value="LD47387P"/>
    <property type="match status" value="1"/>
</dbReference>
<dbReference type="Gene3D" id="1.20.140.150">
    <property type="match status" value="1"/>
</dbReference>
<evidence type="ECO:0000256" key="6">
    <source>
        <dbReference type="SAM" id="MobiDB-lite"/>
    </source>
</evidence>
<evidence type="ECO:0000313" key="9">
    <source>
        <dbReference type="RefSeq" id="XP_014673540.1"/>
    </source>
</evidence>
<keyword evidence="5 7" id="KW-0472">Membrane</keyword>
<feature type="compositionally biased region" description="Polar residues" evidence="6">
    <location>
        <begin position="47"/>
        <end position="58"/>
    </location>
</feature>
<name>A0ABM1EMW9_PRICU</name>
<feature type="transmembrane region" description="Helical" evidence="7">
    <location>
        <begin position="12"/>
        <end position="31"/>
    </location>
</feature>
<dbReference type="GeneID" id="106813824"/>
<dbReference type="RefSeq" id="XP_014673540.1">
    <property type="nucleotide sequence ID" value="XM_014818054.1"/>
</dbReference>
<feature type="transmembrane region" description="Helical" evidence="7">
    <location>
        <begin position="109"/>
        <end position="135"/>
    </location>
</feature>
<sequence>MAVTSRKKQRACIFTTIILSLVAVAVLATAIGTENWITSKPERIEITSPNTTSTNGNATGDPPVEKEKGAMRLGLFRAVGTLTRSPLQPKHVQLNSVNPQEVGLFSRGLFVSLMIFASLALILGMVSAIFGLINVVTKPIETINGPLGLFIWNGLGFTFSLTTTLMYVWLFEKYLSVNYLPEKIINYEYYTADETWLDWSFYLTIVPVVCFLINILLVFLSGINFQPMLRRREDISSNNPDMILY</sequence>
<proteinExistence type="inferred from homology"/>
<evidence type="ECO:0000256" key="7">
    <source>
        <dbReference type="SAM" id="Phobius"/>
    </source>
</evidence>